<evidence type="ECO:0000313" key="4">
    <source>
        <dbReference type="Proteomes" id="UP001166286"/>
    </source>
</evidence>
<feature type="compositionally biased region" description="Polar residues" evidence="2">
    <location>
        <begin position="246"/>
        <end position="255"/>
    </location>
</feature>
<dbReference type="EMBL" id="JAFEKC020000004">
    <property type="protein sequence ID" value="KAK0514832.1"/>
    <property type="molecule type" value="Genomic_DNA"/>
</dbReference>
<dbReference type="AlphaFoldDB" id="A0AA39R4Q2"/>
<gene>
    <name evidence="3" type="ORF">JMJ35_002211</name>
</gene>
<feature type="region of interest" description="Disordered" evidence="2">
    <location>
        <begin position="283"/>
        <end position="316"/>
    </location>
</feature>
<feature type="compositionally biased region" description="Basic and acidic residues" evidence="2">
    <location>
        <begin position="1161"/>
        <end position="1181"/>
    </location>
</feature>
<evidence type="ECO:0000256" key="1">
    <source>
        <dbReference type="SAM" id="Coils"/>
    </source>
</evidence>
<feature type="region of interest" description="Disordered" evidence="2">
    <location>
        <begin position="224"/>
        <end position="257"/>
    </location>
</feature>
<feature type="coiled-coil region" evidence="1">
    <location>
        <begin position="464"/>
        <end position="498"/>
    </location>
</feature>
<feature type="region of interest" description="Disordered" evidence="2">
    <location>
        <begin position="940"/>
        <end position="970"/>
    </location>
</feature>
<sequence>MDTNIDPALVKNKMPEAPSTAAEEWIYAQDADWPSQLASSNGQDAPEKSRQEQSPGTDHSVHADDMQNLEVHSSQYAPTKPKVFTRPVSSHEDPAAGFSFSKPKPPAFDFNRKPKQDPEASTNEVLRLSPVSKENASSGKPPHDTTISSNTDNVEAASHQNLLASQRPLVSSNALTVPFPNVTVPASIECEQLITKPGAASLPTTAPPLNSPMHAPALSAAETLIGSDSNGPRCALSPEKSETVHQSRSPQQLHANQHLPDTIISTSQNPMDTLLRPVDGQCHVLQNPTTNPAKVLKKRRKKPSTEPSTNAATRPHIGPAYNEEELLHLLMIRHRHAQRERETFQVAQQAKEQEFQQLKNWASELQAQLHETERHYSEKEAQLAKFKASKTGWERKIKKLSDYVQGLTNDHNRLRDDARELQDRSSFIFKERELLVSAVQEARQNITKQRNNSVQVVTEARHGLEMCEQAIQHQQSELHNLQNLLAAERERNDRLESEVSAFAASYGQLSKQLLGHRDNIMGKITELLDKTEGFRAAAPSESQDHLNSLLEQCVVLLEKFQSAGAIKPEDFQSLNNSMHGYFEGIVRSIEACEHSTSVTEAGHQQLASMMQEQLRALSTNLTAEHNLSEQVMDLREVKATLRERLQATETALQEARIEVVALQHKDREQSHKIVAYETEKAKPQQPVDNSHILLRLQETDSRNRDLQRELENMQTQAASLSTQVQQKTKDAVRLDERLIDTQVQLQQARHETEVVRAEKLEFEKQALQQRDDLRTELLKDASKELEAVRADHISQMQQLRKSPDDKFTQATRQCVILRSAKDSLEKQTSQMKASLDEMQKERQVETAFAARLNTRVAELEEQVTHKDNAFSKVQEELQASIANNDIKDSYIKRLQQPQERCLQQAKEAETSTLGHDSHTSKHFNTPHPAIIRESQVGNGTQLGHFRQGADRSEHSSNPLPAIVEDSQDKDYKRSMTPIDIEEDSQLITEDDLMNLFPVTPVTRTQSTKVLQISLSQSRSTCSQTGDRREPLNGHCETPCQAIPEARLKEASTTKRHAMASTQSSARGLTTPIVAPQKGDQPKRPQQELANKPRGILKGSSTVAKRGASIANIDDSKSIVPPKKRKSSMVSLGPVIEDSQSQSRLPSVRSRMTSTKITRKTTKVDEQMSRRFSQELRRSTEL</sequence>
<feature type="coiled-coil region" evidence="1">
    <location>
        <begin position="817"/>
        <end position="876"/>
    </location>
</feature>
<feature type="region of interest" description="Disordered" evidence="2">
    <location>
        <begin position="1"/>
        <end position="150"/>
    </location>
</feature>
<feature type="region of interest" description="Disordered" evidence="2">
    <location>
        <begin position="1050"/>
        <end position="1181"/>
    </location>
</feature>
<feature type="coiled-coil region" evidence="1">
    <location>
        <begin position="696"/>
        <end position="765"/>
    </location>
</feature>
<dbReference type="Proteomes" id="UP001166286">
    <property type="component" value="Unassembled WGS sequence"/>
</dbReference>
<keyword evidence="1" id="KW-0175">Coiled coil</keyword>
<dbReference type="Gene3D" id="1.10.287.1490">
    <property type="match status" value="1"/>
</dbReference>
<feature type="coiled-coil region" evidence="1">
    <location>
        <begin position="362"/>
        <end position="424"/>
    </location>
</feature>
<feature type="region of interest" description="Disordered" evidence="2">
    <location>
        <begin position="903"/>
        <end position="924"/>
    </location>
</feature>
<keyword evidence="4" id="KW-1185">Reference proteome</keyword>
<protein>
    <submittedName>
        <fullName evidence="3">Uncharacterized protein</fullName>
    </submittedName>
</protein>
<proteinExistence type="predicted"/>
<name>A0AA39R4Q2_9LECA</name>
<reference evidence="3" key="1">
    <citation type="submission" date="2023-03" db="EMBL/GenBank/DDBJ databases">
        <title>Complete genome of Cladonia borealis.</title>
        <authorList>
            <person name="Park H."/>
        </authorList>
    </citation>
    <scope>NUCLEOTIDE SEQUENCE</scope>
    <source>
        <strain evidence="3">ANT050790</strain>
    </source>
</reference>
<comment type="caution">
    <text evidence="3">The sequence shown here is derived from an EMBL/GenBank/DDBJ whole genome shotgun (WGS) entry which is preliminary data.</text>
</comment>
<feature type="coiled-coil region" evidence="1">
    <location>
        <begin position="631"/>
        <end position="665"/>
    </location>
</feature>
<evidence type="ECO:0000256" key="2">
    <source>
        <dbReference type="SAM" id="MobiDB-lite"/>
    </source>
</evidence>
<organism evidence="3 4">
    <name type="scientific">Cladonia borealis</name>
    <dbReference type="NCBI Taxonomy" id="184061"/>
    <lineage>
        <taxon>Eukaryota</taxon>
        <taxon>Fungi</taxon>
        <taxon>Dikarya</taxon>
        <taxon>Ascomycota</taxon>
        <taxon>Pezizomycotina</taxon>
        <taxon>Lecanoromycetes</taxon>
        <taxon>OSLEUM clade</taxon>
        <taxon>Lecanoromycetidae</taxon>
        <taxon>Lecanorales</taxon>
        <taxon>Lecanorineae</taxon>
        <taxon>Cladoniaceae</taxon>
        <taxon>Cladonia</taxon>
    </lineage>
</organism>
<accession>A0AA39R4Q2</accession>
<evidence type="ECO:0000313" key="3">
    <source>
        <dbReference type="EMBL" id="KAK0514832.1"/>
    </source>
</evidence>
<feature type="compositionally biased region" description="Polar residues" evidence="2">
    <location>
        <begin position="1137"/>
        <end position="1155"/>
    </location>
</feature>